<name>A0A1G1TCV7_9BACT</name>
<protein>
    <submittedName>
        <fullName evidence="1">Uncharacterized protein</fullName>
    </submittedName>
</protein>
<reference evidence="1 2" key="1">
    <citation type="submission" date="2016-08" db="EMBL/GenBank/DDBJ databases">
        <title>Hymenobacter coccineus sp. nov., Hymenobacter lapidarius sp. nov. and Hymenobacter glacialis sp. nov., isolated from Antarctic soil.</title>
        <authorList>
            <person name="Sedlacek I."/>
            <person name="Kralova S."/>
            <person name="Kyrova K."/>
            <person name="Maslanova I."/>
            <person name="Stankova E."/>
            <person name="Vrbovska V."/>
            <person name="Nemec M."/>
            <person name="Bartak M."/>
            <person name="Svec P."/>
            <person name="Busse H.-J."/>
            <person name="Pantucek R."/>
        </authorList>
    </citation>
    <scope>NUCLEOTIDE SEQUENCE [LARGE SCALE GENOMIC DNA]</scope>
    <source>
        <strain evidence="1 2">CCM 8648</strain>
    </source>
</reference>
<keyword evidence="2" id="KW-1185">Reference proteome</keyword>
<sequence length="84" mass="9180">MGGFLKQLRSSLAPIYKNVMLSLSKHLSRAACHADEGSILSPENESLRGDKVLRRLRMTGGAGEMLRQAQHDILVTSCKPYPAA</sequence>
<organism evidence="1 2">
    <name type="scientific">Hymenobacter glacialis</name>
    <dbReference type="NCBI Taxonomy" id="1908236"/>
    <lineage>
        <taxon>Bacteria</taxon>
        <taxon>Pseudomonadati</taxon>
        <taxon>Bacteroidota</taxon>
        <taxon>Cytophagia</taxon>
        <taxon>Cytophagales</taxon>
        <taxon>Hymenobacteraceae</taxon>
        <taxon>Hymenobacter</taxon>
    </lineage>
</organism>
<dbReference type="STRING" id="1908236.BEN48_08880"/>
<accession>A0A1G1TCV7</accession>
<gene>
    <name evidence="1" type="ORF">BEN48_08880</name>
</gene>
<proteinExistence type="predicted"/>
<dbReference type="Proteomes" id="UP000177791">
    <property type="component" value="Unassembled WGS sequence"/>
</dbReference>
<dbReference type="AlphaFoldDB" id="A0A1G1TCV7"/>
<evidence type="ECO:0000313" key="1">
    <source>
        <dbReference type="EMBL" id="OGX88717.1"/>
    </source>
</evidence>
<evidence type="ECO:0000313" key="2">
    <source>
        <dbReference type="Proteomes" id="UP000177791"/>
    </source>
</evidence>
<comment type="caution">
    <text evidence="1">The sequence shown here is derived from an EMBL/GenBank/DDBJ whole genome shotgun (WGS) entry which is preliminary data.</text>
</comment>
<dbReference type="EMBL" id="MDZC01000014">
    <property type="protein sequence ID" value="OGX88717.1"/>
    <property type="molecule type" value="Genomic_DNA"/>
</dbReference>